<dbReference type="HOGENOM" id="CLU_070120_0_0_1"/>
<dbReference type="AlphaFoldDB" id="A0A067Q139"/>
<protein>
    <submittedName>
        <fullName evidence="2">Uncharacterized protein</fullName>
    </submittedName>
</protein>
<feature type="transmembrane region" description="Helical" evidence="1">
    <location>
        <begin position="105"/>
        <end position="125"/>
    </location>
</feature>
<reference evidence="3" key="1">
    <citation type="journal article" date="2014" name="Proc. Natl. Acad. Sci. U.S.A.">
        <title>Extensive sampling of basidiomycete genomes demonstrates inadequacy of the white-rot/brown-rot paradigm for wood decay fungi.</title>
        <authorList>
            <person name="Riley R."/>
            <person name="Salamov A.A."/>
            <person name="Brown D.W."/>
            <person name="Nagy L.G."/>
            <person name="Floudas D."/>
            <person name="Held B.W."/>
            <person name="Levasseur A."/>
            <person name="Lombard V."/>
            <person name="Morin E."/>
            <person name="Otillar R."/>
            <person name="Lindquist E.A."/>
            <person name="Sun H."/>
            <person name="LaButti K.M."/>
            <person name="Schmutz J."/>
            <person name="Jabbour D."/>
            <person name="Luo H."/>
            <person name="Baker S.E."/>
            <person name="Pisabarro A.G."/>
            <person name="Walton J.D."/>
            <person name="Blanchette R.A."/>
            <person name="Henrissat B."/>
            <person name="Martin F."/>
            <person name="Cullen D."/>
            <person name="Hibbett D.S."/>
            <person name="Grigoriev I.V."/>
        </authorList>
    </citation>
    <scope>NUCLEOTIDE SEQUENCE [LARGE SCALE GENOMIC DNA]</scope>
    <source>
        <strain evidence="3">MUCL 33604</strain>
    </source>
</reference>
<proteinExistence type="predicted"/>
<dbReference type="InParanoid" id="A0A067Q139"/>
<dbReference type="Proteomes" id="UP000027265">
    <property type="component" value="Unassembled WGS sequence"/>
</dbReference>
<dbReference type="OrthoDB" id="3227921at2759"/>
<keyword evidence="1" id="KW-0812">Transmembrane</keyword>
<accession>A0A067Q139</accession>
<keyword evidence="3" id="KW-1185">Reference proteome</keyword>
<sequence>MVSSMHAFPMVKGAQLRGTTVLGGRRLIKKSWKDVLGVGADYTDFSTYTHGRDPSSSSCSLYLKSSGNFIAVAQFSGNVSTLLLSPAVDFTNFVIQEDYRQHTTLAGLASIGGVFTVADGIFAMLFDTPLFSLILGSKAISPFGILGILIWRKLRSAIRQQYPALGDEIEQGGMATFLHDVAVELDILDDGPDQDSRPSEALYELNSLFNNPSSHDLRMAATPQLFTEVLLEPSHTRRREPRRVANFSVDSFTTS</sequence>
<feature type="transmembrane region" description="Helical" evidence="1">
    <location>
        <begin position="131"/>
        <end position="151"/>
    </location>
</feature>
<evidence type="ECO:0000313" key="2">
    <source>
        <dbReference type="EMBL" id="KDQ59845.1"/>
    </source>
</evidence>
<keyword evidence="1" id="KW-1133">Transmembrane helix</keyword>
<keyword evidence="1" id="KW-0472">Membrane</keyword>
<evidence type="ECO:0000256" key="1">
    <source>
        <dbReference type="SAM" id="Phobius"/>
    </source>
</evidence>
<gene>
    <name evidence="2" type="ORF">JAAARDRAFT_634023</name>
</gene>
<organism evidence="2 3">
    <name type="scientific">Jaapia argillacea MUCL 33604</name>
    <dbReference type="NCBI Taxonomy" id="933084"/>
    <lineage>
        <taxon>Eukaryota</taxon>
        <taxon>Fungi</taxon>
        <taxon>Dikarya</taxon>
        <taxon>Basidiomycota</taxon>
        <taxon>Agaricomycotina</taxon>
        <taxon>Agaricomycetes</taxon>
        <taxon>Agaricomycetidae</taxon>
        <taxon>Jaapiales</taxon>
        <taxon>Jaapiaceae</taxon>
        <taxon>Jaapia</taxon>
    </lineage>
</organism>
<name>A0A067Q139_9AGAM</name>
<dbReference type="EMBL" id="KL197715">
    <property type="protein sequence ID" value="KDQ59845.1"/>
    <property type="molecule type" value="Genomic_DNA"/>
</dbReference>
<evidence type="ECO:0000313" key="3">
    <source>
        <dbReference type="Proteomes" id="UP000027265"/>
    </source>
</evidence>